<dbReference type="InterPro" id="IPR010466">
    <property type="entry name" value="DUF1058"/>
</dbReference>
<keyword evidence="2" id="KW-1185">Reference proteome</keyword>
<proteinExistence type="predicted"/>
<organism evidence="1 2">
    <name type="scientific">Candidatus Liberibacter solanacearum</name>
    <dbReference type="NCBI Taxonomy" id="556287"/>
    <lineage>
        <taxon>Bacteria</taxon>
        <taxon>Pseudomonadati</taxon>
        <taxon>Pseudomonadota</taxon>
        <taxon>Alphaproteobacteria</taxon>
        <taxon>Hyphomicrobiales</taxon>
        <taxon>Rhizobiaceae</taxon>
        <taxon>Liberibacter</taxon>
    </lineage>
</organism>
<dbReference type="PATRIC" id="fig|556287.8.peg.833"/>
<dbReference type="Proteomes" id="UP000033731">
    <property type="component" value="Unassembled WGS sequence"/>
</dbReference>
<reference evidence="1 2" key="1">
    <citation type="journal article" date="2015" name="Phytopathology">
        <title>Genomes of Candidatus Liberibacter solanacearum haplotype A from New Zealand and the USA suggest significant genome plasticity in the species.</title>
        <authorList>
            <person name="Thompson S.M."/>
            <person name="Johnson C.P."/>
            <person name="Lu A.Y."/>
            <person name="Frampton R.A."/>
            <person name="Sullivan K.L."/>
            <person name="Fiers M.W."/>
            <person name="Crowhurst R.N."/>
            <person name="Pitman A.R."/>
            <person name="Scott I."/>
            <person name="Gudmestad N.C."/>
            <person name="Smith G.R."/>
        </authorList>
    </citation>
    <scope>NUCLEOTIDE SEQUENCE [LARGE SCALE GENOMIC DNA]</scope>
    <source>
        <strain evidence="1 2">LsoNZ1</strain>
    </source>
</reference>
<comment type="caution">
    <text evidence="1">The sequence shown here is derived from an EMBL/GenBank/DDBJ whole genome shotgun (WGS) entry which is preliminary data.</text>
</comment>
<dbReference type="Gene3D" id="2.30.30.40">
    <property type="entry name" value="SH3 Domains"/>
    <property type="match status" value="1"/>
</dbReference>
<gene>
    <name evidence="1" type="ORF">DJ66_0837</name>
</gene>
<evidence type="ECO:0008006" key="3">
    <source>
        <dbReference type="Google" id="ProtNLM"/>
    </source>
</evidence>
<sequence>MSRISHIFFISTLAIYFYVVQAPIFSQEVEISKKQLIPRFVTIKSNRANTRIGPGKIYTVVCTYLIRGLPVEIIQEYENWRQIRDVDGTTGWINKILLSNKRSAIVSPWNRKEKNRPYIDLHQKPETQSIVVAKVEPGVLLTIRECSGEWCFGYNSDVEGWIKQKKIWGIYPGEVFK</sequence>
<dbReference type="AlphaFoldDB" id="A0A095A1L0"/>
<evidence type="ECO:0000313" key="2">
    <source>
        <dbReference type="Proteomes" id="UP000033731"/>
    </source>
</evidence>
<protein>
    <recommendedName>
        <fullName evidence="3">SH3b domain-containing protein</fullName>
    </recommendedName>
</protein>
<evidence type="ECO:0000313" key="1">
    <source>
        <dbReference type="EMBL" id="KJZ82102.1"/>
    </source>
</evidence>
<name>A0A095A1L0_9HYPH</name>
<accession>A0A095A1L0</accession>
<dbReference type="EMBL" id="JMTK01000002">
    <property type="protein sequence ID" value="KJZ82102.1"/>
    <property type="molecule type" value="Genomic_DNA"/>
</dbReference>
<dbReference type="RefSeq" id="WP_034441168.1">
    <property type="nucleotide sequence ID" value="NZ_JMTK01000002.1"/>
</dbReference>
<dbReference type="Pfam" id="PF06347">
    <property type="entry name" value="SH3_4"/>
    <property type="match status" value="2"/>
</dbReference>